<evidence type="ECO:0000259" key="1">
    <source>
        <dbReference type="Pfam" id="PF01402"/>
    </source>
</evidence>
<dbReference type="EMBL" id="CP040756">
    <property type="protein sequence ID" value="QDA35668.1"/>
    <property type="molecule type" value="Genomic_DNA"/>
</dbReference>
<reference evidence="3" key="1">
    <citation type="submission" date="2019-05" db="EMBL/GenBank/DDBJ databases">
        <title>Tamlana fucoidanivorans sp. nov., isolated from the surface of algae collected from Fujian province in China.</title>
        <authorList>
            <person name="Li J."/>
        </authorList>
    </citation>
    <scope>NUCLEOTIDE SEQUENCE [LARGE SCALE GENOMIC DNA]</scope>
    <source>
        <strain evidence="3">2251</strain>
        <plasmid evidence="3">unnamed9</plasmid>
    </source>
</reference>
<proteinExistence type="predicted"/>
<dbReference type="InterPro" id="IPR002145">
    <property type="entry name" value="CopG"/>
</dbReference>
<protein>
    <submittedName>
        <fullName evidence="2">Ribbon-helix-helix protein, CopG family</fullName>
    </submittedName>
</protein>
<dbReference type="AlphaFoldDB" id="A0A4Y5SRS3"/>
<accession>A0A4Y5SRS3</accession>
<name>A0A4Y5SRS3_9RHOB</name>
<evidence type="ECO:0000313" key="2">
    <source>
        <dbReference type="EMBL" id="QDA35668.1"/>
    </source>
</evidence>
<dbReference type="Pfam" id="PF01402">
    <property type="entry name" value="RHH_1"/>
    <property type="match status" value="1"/>
</dbReference>
<geneLocation type="plasmid" evidence="2 3">
    <name>unnamed9</name>
</geneLocation>
<organism evidence="2 3">
    <name type="scientific">Paracoccus liaowanqingii</name>
    <dbReference type="NCBI Taxonomy" id="2560053"/>
    <lineage>
        <taxon>Bacteria</taxon>
        <taxon>Pseudomonadati</taxon>
        <taxon>Pseudomonadota</taxon>
        <taxon>Alphaproteobacteria</taxon>
        <taxon>Rhodobacterales</taxon>
        <taxon>Paracoccaceae</taxon>
        <taxon>Paracoccus</taxon>
    </lineage>
</organism>
<dbReference type="KEGG" id="plia:E4191_15870"/>
<gene>
    <name evidence="2" type="ORF">E4191_15870</name>
</gene>
<feature type="domain" description="Ribbon-helix-helix protein CopG" evidence="1">
    <location>
        <begin position="2"/>
        <end position="37"/>
    </location>
</feature>
<sequence>MVRMPAAMVERLDACRRQAADLPSRPEVIRRLIEQALPDTA</sequence>
<evidence type="ECO:0000313" key="3">
    <source>
        <dbReference type="Proteomes" id="UP000296374"/>
    </source>
</evidence>
<dbReference type="Proteomes" id="UP000296374">
    <property type="component" value="Plasmid unnamed9"/>
</dbReference>
<dbReference type="GO" id="GO:0006355">
    <property type="term" value="P:regulation of DNA-templated transcription"/>
    <property type="evidence" value="ECO:0007669"/>
    <property type="project" value="InterPro"/>
</dbReference>
<keyword evidence="2" id="KW-0614">Plasmid</keyword>